<name>A0ACD5GPU3_9CYAN</name>
<reference evidence="1 2" key="1">
    <citation type="journal article" date="2016" name="Genome Announc.">
        <title>Draft Genome Sequence of the Thermotolerant Cyanobacterium Desertifilum sp. IPPAS B-1220.</title>
        <authorList>
            <person name="Mironov K.S."/>
            <person name="Sinetova M.A."/>
            <person name="Bolatkhan K."/>
            <person name="Zayadan B.K."/>
            <person name="Ustinova V.V."/>
            <person name="Kupriyanova E.V."/>
            <person name="Skrypnik A.N."/>
            <person name="Gogoleva N.E."/>
            <person name="Gogolev Y.V."/>
            <person name="Los D.A."/>
        </authorList>
    </citation>
    <scope>NUCLEOTIDE SEQUENCE [LARGE SCALE GENOMIC DNA]</scope>
    <source>
        <strain evidence="1 2">IPPAS B-1220</strain>
    </source>
</reference>
<dbReference type="EMBL" id="CP182909">
    <property type="protein sequence ID" value="XPM62846.1"/>
    <property type="molecule type" value="Genomic_DNA"/>
</dbReference>
<dbReference type="Proteomes" id="UP000095472">
    <property type="component" value="Chromosome"/>
</dbReference>
<sequence>MQATGDISVGDINTQGFEASGAIAISTTQGTIQAGQLLSASGGGEGGNIRLTGSRGISVGEVQTTGRTQGGAIEIISDRGTLTLGGGVNSTSSLGTGGPIALNAAQGNLTTSGDIRSSGLEQGGNITLEATLGAIDTTAGSVSSFSANGVGGDIALTALTEIVTQNLDSYGFTQGGNITLQTQEGFIDTTAGFLSSYSEGGLQERYGWMHFCR</sequence>
<evidence type="ECO:0000313" key="2">
    <source>
        <dbReference type="Proteomes" id="UP000095472"/>
    </source>
</evidence>
<protein>
    <submittedName>
        <fullName evidence="1">Uncharacterized protein</fullName>
    </submittedName>
</protein>
<proteinExistence type="predicted"/>
<gene>
    <name evidence="1" type="ORF">BH720_025335</name>
</gene>
<accession>A0ACD5GPU3</accession>
<keyword evidence="2" id="KW-1185">Reference proteome</keyword>
<organism evidence="1 2">
    <name type="scientific">Desertifilum tharense IPPAS B-1220</name>
    <dbReference type="NCBI Taxonomy" id="1781255"/>
    <lineage>
        <taxon>Bacteria</taxon>
        <taxon>Bacillati</taxon>
        <taxon>Cyanobacteriota</taxon>
        <taxon>Cyanophyceae</taxon>
        <taxon>Desertifilales</taxon>
        <taxon>Desertifilaceae</taxon>
        <taxon>Desertifilum</taxon>
    </lineage>
</organism>
<evidence type="ECO:0000313" key="1">
    <source>
        <dbReference type="EMBL" id="XPM62846.1"/>
    </source>
</evidence>